<name>A0AAV5SFP5_9BILA</name>
<sequence>HQLVVSLLQFLPHVSQTVLLLENALKMYNCIIIKLIMNICGDSREAGTIAFRSHNGIDSRDIPWRGNDGSSPILRHRLFPRSPSLVQFRALPPALSSLLLAPERPRSLKGIIVVRVRALQAIERGEIQLVHLRALMVISGLPSDGLVWNLDVLL</sequence>
<accession>A0AAV5SFP5</accession>
<dbReference type="Proteomes" id="UP001432027">
    <property type="component" value="Unassembled WGS sequence"/>
</dbReference>
<comment type="caution">
    <text evidence="1">The sequence shown here is derived from an EMBL/GenBank/DDBJ whole genome shotgun (WGS) entry which is preliminary data.</text>
</comment>
<reference evidence="1" key="1">
    <citation type="submission" date="2023-10" db="EMBL/GenBank/DDBJ databases">
        <title>Genome assembly of Pristionchus species.</title>
        <authorList>
            <person name="Yoshida K."/>
            <person name="Sommer R.J."/>
        </authorList>
    </citation>
    <scope>NUCLEOTIDE SEQUENCE</scope>
    <source>
        <strain evidence="1">RS0144</strain>
    </source>
</reference>
<evidence type="ECO:0000313" key="1">
    <source>
        <dbReference type="EMBL" id="GMS82126.1"/>
    </source>
</evidence>
<gene>
    <name evidence="1" type="ORF">PENTCL1PPCAC_4301</name>
</gene>
<organism evidence="1 2">
    <name type="scientific">Pristionchus entomophagus</name>
    <dbReference type="NCBI Taxonomy" id="358040"/>
    <lineage>
        <taxon>Eukaryota</taxon>
        <taxon>Metazoa</taxon>
        <taxon>Ecdysozoa</taxon>
        <taxon>Nematoda</taxon>
        <taxon>Chromadorea</taxon>
        <taxon>Rhabditida</taxon>
        <taxon>Rhabditina</taxon>
        <taxon>Diplogasteromorpha</taxon>
        <taxon>Diplogasteroidea</taxon>
        <taxon>Neodiplogasteridae</taxon>
        <taxon>Pristionchus</taxon>
    </lineage>
</organism>
<protein>
    <submittedName>
        <fullName evidence="1">Uncharacterized protein</fullName>
    </submittedName>
</protein>
<evidence type="ECO:0000313" key="2">
    <source>
        <dbReference type="Proteomes" id="UP001432027"/>
    </source>
</evidence>
<dbReference type="AlphaFoldDB" id="A0AAV5SFP5"/>
<keyword evidence="2" id="KW-1185">Reference proteome</keyword>
<proteinExistence type="predicted"/>
<feature type="non-terminal residue" evidence="1">
    <location>
        <position position="1"/>
    </location>
</feature>
<dbReference type="EMBL" id="BTSX01000001">
    <property type="protein sequence ID" value="GMS82126.1"/>
    <property type="molecule type" value="Genomic_DNA"/>
</dbReference>